<comment type="caution">
    <text evidence="2">The sequence shown here is derived from an EMBL/GenBank/DDBJ whole genome shotgun (WGS) entry which is preliminary data.</text>
</comment>
<dbReference type="GO" id="GO:0016787">
    <property type="term" value="F:hydrolase activity"/>
    <property type="evidence" value="ECO:0007669"/>
    <property type="project" value="UniProtKB-KW"/>
</dbReference>
<sequence length="271" mass="31078">MLHHTVHKHKFSKDWIVFLHGIGGGSATWYKQIAAFRKEFNLVLIDFRGHGGSTDVKPELSAYHFKDIAKEVIEVLNTLNIKKAHFVGLSFGTLVMYVLNNIASDRISSMVLGGAITRVTKFGRVLFELGNACKNMVPYMWLYKLAAYILMPKKNHRNSRNVFVKQASMLGKSEFLKWFKLCKQTNKIYPSMDTTIQIPKLYIMGSEDHMFINSTLKDTSNDTNRTVHIIDNSGHVCNIDNYREFNKVAIEYLNEQIMSNPFELHKSSSSF</sequence>
<gene>
    <name evidence="2" type="ORF">Q5Y73_16480</name>
</gene>
<dbReference type="Proteomes" id="UP001231941">
    <property type="component" value="Unassembled WGS sequence"/>
</dbReference>
<dbReference type="EMBL" id="JAVAMP010000009">
    <property type="protein sequence ID" value="MDP5275708.1"/>
    <property type="molecule type" value="Genomic_DNA"/>
</dbReference>
<dbReference type="RefSeq" id="WP_305993017.1">
    <property type="nucleotide sequence ID" value="NZ_JAVAMP010000009.1"/>
</dbReference>
<dbReference type="InterPro" id="IPR050266">
    <property type="entry name" value="AB_hydrolase_sf"/>
</dbReference>
<dbReference type="InterPro" id="IPR029058">
    <property type="entry name" value="AB_hydrolase_fold"/>
</dbReference>
<evidence type="ECO:0000259" key="1">
    <source>
        <dbReference type="Pfam" id="PF00561"/>
    </source>
</evidence>
<proteinExistence type="predicted"/>
<accession>A0ABT9J275</accession>
<evidence type="ECO:0000313" key="3">
    <source>
        <dbReference type="Proteomes" id="UP001231941"/>
    </source>
</evidence>
<dbReference type="PANTHER" id="PTHR43798:SF33">
    <property type="entry name" value="HYDROLASE, PUTATIVE (AFU_ORTHOLOGUE AFUA_2G14860)-RELATED"/>
    <property type="match status" value="1"/>
</dbReference>
<dbReference type="Gene3D" id="3.40.50.1820">
    <property type="entry name" value="alpha/beta hydrolase"/>
    <property type="match status" value="1"/>
</dbReference>
<feature type="domain" description="AB hydrolase-1" evidence="1">
    <location>
        <begin position="15"/>
        <end position="117"/>
    </location>
</feature>
<keyword evidence="2" id="KW-0378">Hydrolase</keyword>
<reference evidence="2 3" key="1">
    <citation type="submission" date="2023-08" db="EMBL/GenBank/DDBJ databases">
        <authorList>
            <person name="Park J.-S."/>
        </authorList>
    </citation>
    <scope>NUCLEOTIDE SEQUENCE [LARGE SCALE GENOMIC DNA]</scope>
    <source>
        <strain evidence="2 3">2205SS18-9</strain>
    </source>
</reference>
<protein>
    <submittedName>
        <fullName evidence="2">Alpha/beta hydrolase</fullName>
    </submittedName>
</protein>
<dbReference type="InterPro" id="IPR000073">
    <property type="entry name" value="AB_hydrolase_1"/>
</dbReference>
<keyword evidence="3" id="KW-1185">Reference proteome</keyword>
<dbReference type="SUPFAM" id="SSF53474">
    <property type="entry name" value="alpha/beta-Hydrolases"/>
    <property type="match status" value="1"/>
</dbReference>
<dbReference type="Pfam" id="PF00561">
    <property type="entry name" value="Abhydrolase_1"/>
    <property type="match status" value="1"/>
</dbReference>
<organism evidence="2 3">
    <name type="scientific">Chengkuizengella axinellae</name>
    <dbReference type="NCBI Taxonomy" id="3064388"/>
    <lineage>
        <taxon>Bacteria</taxon>
        <taxon>Bacillati</taxon>
        <taxon>Bacillota</taxon>
        <taxon>Bacilli</taxon>
        <taxon>Bacillales</taxon>
        <taxon>Paenibacillaceae</taxon>
        <taxon>Chengkuizengella</taxon>
    </lineage>
</organism>
<dbReference type="PANTHER" id="PTHR43798">
    <property type="entry name" value="MONOACYLGLYCEROL LIPASE"/>
    <property type="match status" value="1"/>
</dbReference>
<evidence type="ECO:0000313" key="2">
    <source>
        <dbReference type="EMBL" id="MDP5275708.1"/>
    </source>
</evidence>
<name>A0ABT9J275_9BACL</name>